<dbReference type="AlphaFoldDB" id="A0A5N5ELI1"/>
<feature type="compositionally biased region" description="Low complexity" evidence="1">
    <location>
        <begin position="778"/>
        <end position="790"/>
    </location>
</feature>
<organism evidence="2 3">
    <name type="scientific">Streptomyces arboris</name>
    <dbReference type="NCBI Taxonomy" id="2600619"/>
    <lineage>
        <taxon>Bacteria</taxon>
        <taxon>Bacillati</taxon>
        <taxon>Actinomycetota</taxon>
        <taxon>Actinomycetes</taxon>
        <taxon>Kitasatosporales</taxon>
        <taxon>Streptomycetaceae</taxon>
        <taxon>Streptomyces</taxon>
    </lineage>
</organism>
<dbReference type="Proteomes" id="UP000326907">
    <property type="component" value="Unassembled WGS sequence"/>
</dbReference>
<dbReference type="InterPro" id="IPR027417">
    <property type="entry name" value="P-loop_NTPase"/>
</dbReference>
<feature type="compositionally biased region" description="Acidic residues" evidence="1">
    <location>
        <begin position="831"/>
        <end position="841"/>
    </location>
</feature>
<evidence type="ECO:0000313" key="2">
    <source>
        <dbReference type="EMBL" id="KAB2591587.1"/>
    </source>
</evidence>
<proteinExistence type="predicted"/>
<feature type="region of interest" description="Disordered" evidence="1">
    <location>
        <begin position="1"/>
        <end position="48"/>
    </location>
</feature>
<dbReference type="SUPFAM" id="SSF52540">
    <property type="entry name" value="P-loop containing nucleoside triphosphate hydrolases"/>
    <property type="match status" value="1"/>
</dbReference>
<feature type="compositionally biased region" description="Pro residues" evidence="1">
    <location>
        <begin position="794"/>
        <end position="810"/>
    </location>
</feature>
<dbReference type="EMBL" id="VYUA01000012">
    <property type="protein sequence ID" value="KAB2591587.1"/>
    <property type="molecule type" value="Genomic_DNA"/>
</dbReference>
<feature type="region of interest" description="Disordered" evidence="1">
    <location>
        <begin position="65"/>
        <end position="108"/>
    </location>
</feature>
<protein>
    <submittedName>
        <fullName evidence="2">ATP-binding protein</fullName>
    </submittedName>
</protein>
<sequence length="841" mass="85735">MDPTHQGPGEYGQHSGGSDGSDESDGRRRPSRESNAADFGQPTPQQVRVVQVTVGDLLLTVNPVDGSEVEACPPGAEPDAPVRRTPAERADHERAGAPPVPAGPPSPQLPLLERQEERERLVGLLARGRSVRLTGQAGSGRTALLDAVAADCTDLAPDGVVRLSGHRRTAADLLYGIFDAIHRAPLHRPGPEELLTLVRSIGAVVVIDDLEIGGAALDGLLEATPECAFLFGTTPDLTPPGVDAHLEEVLLAGLGRSASLELLAKVVERPLTEDERNWAGDLWFESEGLPLRFVQAGSLLRQRDRLNTDPAAFDEYDYFEPRPDDAPPVPEAPTAETLDVPLPSLGEGAAPAVLLASRLSEAARETLRFTVALGGEVPHQAHLPALVGDTHADAALGELAGCGLLSPAGPRYRLAAGVLAQLEAGGYAEEAAAHARTAAQHYAWWVSHPSVTPQRAVAEADAIVAAMGRLVPDGEAGQASAAVLLARSAAPALAAGMSWGAWEKALRAGQEAARIAGEVAEEAYFHHELGVLALCSGNLDRARTELETSISMRGALADKSGAVAGRRALALVADRSGGFAPPVRPQAADEVPAVRHDLLAGTPPVGFPAPPLFTRQAVEEDPTVVAPFPPAASKPGGGRVLLGGARRNLAAAGAGALLVAVLGTVVTLGLTAGDPEEPGGSRNVTTEQSSPESTPDDASPADEPDDAPAPDDGAPGEEAPVTPGTSQPAPPSTSGSPSPAPSSPDGSSPGTGEPSSGPSSSTSGAPTPTKSSPPAPSPSTSTSPSATPTESEPEPTPPTETPTEEPPTPPDTTSSASGPAESASASADTPAESDDPTEAAA</sequence>
<feature type="compositionally biased region" description="Acidic residues" evidence="1">
    <location>
        <begin position="699"/>
        <end position="709"/>
    </location>
</feature>
<keyword evidence="2" id="KW-0547">Nucleotide-binding</keyword>
<dbReference type="GO" id="GO:0005524">
    <property type="term" value="F:ATP binding"/>
    <property type="evidence" value="ECO:0007669"/>
    <property type="project" value="UniProtKB-KW"/>
</dbReference>
<reference evidence="2 3" key="1">
    <citation type="submission" date="2019-09" db="EMBL/GenBank/DDBJ databases">
        <authorList>
            <person name="Liu P."/>
        </authorList>
    </citation>
    <scope>NUCLEOTIDE SEQUENCE [LARGE SCALE GENOMIC DNA]</scope>
    <source>
        <strain evidence="2 3">TRM68085</strain>
    </source>
</reference>
<keyword evidence="3" id="KW-1185">Reference proteome</keyword>
<dbReference type="RefSeq" id="WP_151510880.1">
    <property type="nucleotide sequence ID" value="NZ_JBMVCA010000005.1"/>
</dbReference>
<evidence type="ECO:0000313" key="3">
    <source>
        <dbReference type="Proteomes" id="UP000326907"/>
    </source>
</evidence>
<keyword evidence="2" id="KW-0067">ATP-binding</keyword>
<gene>
    <name evidence="2" type="ORF">F5983_15800</name>
</gene>
<comment type="caution">
    <text evidence="2">The sequence shown here is derived from an EMBL/GenBank/DDBJ whole genome shotgun (WGS) entry which is preliminary data.</text>
</comment>
<feature type="compositionally biased region" description="Basic and acidic residues" evidence="1">
    <location>
        <begin position="80"/>
        <end position="95"/>
    </location>
</feature>
<feature type="region of interest" description="Disordered" evidence="1">
    <location>
        <begin position="671"/>
        <end position="841"/>
    </location>
</feature>
<feature type="compositionally biased region" description="Low complexity" evidence="1">
    <location>
        <begin position="710"/>
        <end position="770"/>
    </location>
</feature>
<evidence type="ECO:0000256" key="1">
    <source>
        <dbReference type="SAM" id="MobiDB-lite"/>
    </source>
</evidence>
<dbReference type="PRINTS" id="PR01217">
    <property type="entry name" value="PRICHEXTENSN"/>
</dbReference>
<feature type="compositionally biased region" description="Low complexity" evidence="1">
    <location>
        <begin position="811"/>
        <end position="827"/>
    </location>
</feature>
<accession>A0A5N5ELI1</accession>
<name>A0A5N5ELI1_9ACTN</name>
<feature type="compositionally biased region" description="Pro residues" evidence="1">
    <location>
        <begin position="98"/>
        <end position="108"/>
    </location>
</feature>
<feature type="compositionally biased region" description="Polar residues" evidence="1">
    <location>
        <begin position="682"/>
        <end position="693"/>
    </location>
</feature>